<dbReference type="InterPro" id="IPR015943">
    <property type="entry name" value="WD40/YVTN_repeat-like_dom_sf"/>
</dbReference>
<name>A0ABS1JZA7_9BURK</name>
<gene>
    <name evidence="2" type="ORF">JI746_26045</name>
</gene>
<dbReference type="InterPro" id="IPR011964">
    <property type="entry name" value="YVTN_b-propeller_repeat"/>
</dbReference>
<evidence type="ECO:0000256" key="1">
    <source>
        <dbReference type="ARBA" id="ARBA00001935"/>
    </source>
</evidence>
<dbReference type="PANTHER" id="PTHR47197">
    <property type="entry name" value="PROTEIN NIRF"/>
    <property type="match status" value="1"/>
</dbReference>
<dbReference type="InterPro" id="IPR051200">
    <property type="entry name" value="Host-pathogen_enzymatic-act"/>
</dbReference>
<dbReference type="Proteomes" id="UP000622707">
    <property type="component" value="Unassembled WGS sequence"/>
</dbReference>
<dbReference type="RefSeq" id="WP_201693233.1">
    <property type="nucleotide sequence ID" value="NZ_JAEQND010000020.1"/>
</dbReference>
<sequence>MPQRQDSPASASRRDFLRIAGTLPLATGPVLAQAQPAAPPARVPGIEDADRVFITNEDSNTIAVINPATNRVETTINLTSFDEDPRPPFRYVTGGVAPTHAAMIHKPLYHGCIDAHGAVPSPDGRLLATSGRGSSNIYLTDAAQRHVIGNAPNFAAGSTTNRERISTGILVGREPHEPTFSRNGKELWVTVRGEDRIAVLDVEAAIRYLRGDASAQAIRMYVGTLPGPAQVWFNRENTVAFVASQKVSSVDVFELRMGADGFTLPQRRVTLDISGQDKPGFTPFLKTTPDGGEVWFSHKLADAVSCRSTRPEFGLLDAVPLGANARPNHVEFVENARGKVVYASLARVDDNGPGGVASSQIAIIDRSAPPGARKVVGTFFTHGRESHGLWTNPENTLLYVAHEQDELPGTPNAGQTVCSAFDVRDPMRPAFIAQIPLGSIALPSGELRNKKSINLVYVRVGARGQTG</sequence>
<keyword evidence="3" id="KW-1185">Reference proteome</keyword>
<dbReference type="SUPFAM" id="SSF50974">
    <property type="entry name" value="Nitrous oxide reductase, N-terminal domain"/>
    <property type="match status" value="1"/>
</dbReference>
<dbReference type="EMBL" id="JAEQND010000020">
    <property type="protein sequence ID" value="MBL0428595.1"/>
    <property type="molecule type" value="Genomic_DNA"/>
</dbReference>
<dbReference type="Pfam" id="PF10282">
    <property type="entry name" value="Lactonase"/>
    <property type="match status" value="1"/>
</dbReference>
<dbReference type="InterPro" id="IPR011045">
    <property type="entry name" value="N2O_reductase_N"/>
</dbReference>
<dbReference type="NCBIfam" id="TIGR02276">
    <property type="entry name" value="beta_rpt_yvtn"/>
    <property type="match status" value="1"/>
</dbReference>
<comment type="caution">
    <text evidence="2">The sequence shown here is derived from an EMBL/GenBank/DDBJ whole genome shotgun (WGS) entry which is preliminary data.</text>
</comment>
<dbReference type="InterPro" id="IPR019405">
    <property type="entry name" value="Lactonase_7-beta_prop"/>
</dbReference>
<reference evidence="2 3" key="1">
    <citation type="journal article" date="2017" name="Int. J. Syst. Evol. Microbiol.">
        <title>Ramlibacter alkalitolerans sp. nov., alkali-tolerant bacterium isolated from soil of ginseng.</title>
        <authorList>
            <person name="Lee D.H."/>
            <person name="Cha C.J."/>
        </authorList>
    </citation>
    <scope>NUCLEOTIDE SEQUENCE [LARGE SCALE GENOMIC DNA]</scope>
    <source>
        <strain evidence="2 3">KACC 19305</strain>
    </source>
</reference>
<evidence type="ECO:0000313" key="2">
    <source>
        <dbReference type="EMBL" id="MBL0428595.1"/>
    </source>
</evidence>
<dbReference type="InterPro" id="IPR006311">
    <property type="entry name" value="TAT_signal"/>
</dbReference>
<protein>
    <submittedName>
        <fullName evidence="2">Beta-propeller fold lactonase family protein</fullName>
    </submittedName>
</protein>
<accession>A0ABS1JZA7</accession>
<evidence type="ECO:0000313" key="3">
    <source>
        <dbReference type="Proteomes" id="UP000622707"/>
    </source>
</evidence>
<organism evidence="2 3">
    <name type="scientific">Ramlibacter alkalitolerans</name>
    <dbReference type="NCBI Taxonomy" id="2039631"/>
    <lineage>
        <taxon>Bacteria</taxon>
        <taxon>Pseudomonadati</taxon>
        <taxon>Pseudomonadota</taxon>
        <taxon>Betaproteobacteria</taxon>
        <taxon>Burkholderiales</taxon>
        <taxon>Comamonadaceae</taxon>
        <taxon>Ramlibacter</taxon>
    </lineage>
</organism>
<dbReference type="PANTHER" id="PTHR47197:SF3">
    <property type="entry name" value="DIHYDRO-HEME D1 DEHYDROGENASE"/>
    <property type="match status" value="1"/>
</dbReference>
<dbReference type="Gene3D" id="2.130.10.10">
    <property type="entry name" value="YVTN repeat-like/Quinoprotein amine dehydrogenase"/>
    <property type="match status" value="2"/>
</dbReference>
<proteinExistence type="predicted"/>
<dbReference type="PROSITE" id="PS51318">
    <property type="entry name" value="TAT"/>
    <property type="match status" value="1"/>
</dbReference>
<comment type="cofactor">
    <cofactor evidence="1">
        <name>Cu cation</name>
        <dbReference type="ChEBI" id="CHEBI:23378"/>
    </cofactor>
</comment>